<feature type="transmembrane region" description="Helical" evidence="9">
    <location>
        <begin position="313"/>
        <end position="331"/>
    </location>
</feature>
<dbReference type="SUPFAM" id="SSF103473">
    <property type="entry name" value="MFS general substrate transporter"/>
    <property type="match status" value="1"/>
</dbReference>
<dbReference type="InterPro" id="IPR011701">
    <property type="entry name" value="MFS"/>
</dbReference>
<dbReference type="FunFam" id="1.20.1720.10:FF:000005">
    <property type="entry name" value="Bcr/CflA family efflux transporter"/>
    <property type="match status" value="1"/>
</dbReference>
<feature type="transmembrane region" description="Helical" evidence="9">
    <location>
        <begin position="376"/>
        <end position="397"/>
    </location>
</feature>
<keyword evidence="5 9" id="KW-0812">Transmembrane</keyword>
<dbReference type="GO" id="GO:0042910">
    <property type="term" value="F:xenobiotic transmembrane transporter activity"/>
    <property type="evidence" value="ECO:0007669"/>
    <property type="project" value="InterPro"/>
</dbReference>
<evidence type="ECO:0000256" key="7">
    <source>
        <dbReference type="ARBA" id="ARBA00023136"/>
    </source>
</evidence>
<feature type="transmembrane region" description="Helical" evidence="9">
    <location>
        <begin position="257"/>
        <end position="276"/>
    </location>
</feature>
<dbReference type="Gene3D" id="1.20.1720.10">
    <property type="entry name" value="Multidrug resistance protein D"/>
    <property type="match status" value="1"/>
</dbReference>
<sequence length="422" mass="43449">MKEEAALTPPEIAPRPPSTFVLELILGALTAFAPLSIDMYLPALPGIGGDLHANTAAVQLTLATFFVGLALGQFGAGPLIDRFGRTKPLYAGLAVYVLGSAGCALAPSVEALSAFRFLQALGGAVAIVVPRAVVRDLQSGAGAARMLSRLVLVMGVAPILAPLLGGALLGAFGWRSIFWALAGAGVVSLAAVFFTLPETAPPRHGRAPHLAQFGELLRDPSFVGHALAGGMLQAAMFAYIAGSSFVFITLYEVPPSQFGWFFGANAAGLILNSQINRRLLGRYSPGQLLQWAIWGSLLAAALVWTLAFTGWGGLWGMAGALFLFISTLGFIPPNSTALALENHGKRAGIASAVLGALQFTLAALASWAVSATHNGTAVPMASVIATGAVLGWASLTFPARRGKKARGEAPPASESSGRGKAA</sequence>
<keyword evidence="4" id="KW-1003">Cell membrane</keyword>
<feature type="transmembrane region" description="Helical" evidence="9">
    <location>
        <begin position="352"/>
        <end position="370"/>
    </location>
</feature>
<feature type="domain" description="Major facilitator superfamily (MFS) profile" evidence="10">
    <location>
        <begin position="20"/>
        <end position="403"/>
    </location>
</feature>
<dbReference type="Proteomes" id="UP000182719">
    <property type="component" value="Unassembled WGS sequence"/>
</dbReference>
<dbReference type="PANTHER" id="PTHR23502:SF132">
    <property type="entry name" value="POLYAMINE TRANSPORTER 2-RELATED"/>
    <property type="match status" value="1"/>
</dbReference>
<dbReference type="NCBIfam" id="TIGR00710">
    <property type="entry name" value="efflux_Bcr_CflA"/>
    <property type="match status" value="1"/>
</dbReference>
<evidence type="ECO:0000256" key="4">
    <source>
        <dbReference type="ARBA" id="ARBA00022475"/>
    </source>
</evidence>
<dbReference type="InterPro" id="IPR036259">
    <property type="entry name" value="MFS_trans_sf"/>
</dbReference>
<comment type="subcellular location">
    <subcellularLocation>
        <location evidence="1">Cell membrane</location>
        <topology evidence="1">Multi-pass membrane protein</topology>
    </subcellularLocation>
</comment>
<evidence type="ECO:0000256" key="8">
    <source>
        <dbReference type="SAM" id="MobiDB-lite"/>
    </source>
</evidence>
<dbReference type="GO" id="GO:0005886">
    <property type="term" value="C:plasma membrane"/>
    <property type="evidence" value="ECO:0007669"/>
    <property type="project" value="UniProtKB-SubCell"/>
</dbReference>
<dbReference type="GO" id="GO:1990961">
    <property type="term" value="P:xenobiotic detoxification by transmembrane export across the plasma membrane"/>
    <property type="evidence" value="ECO:0007669"/>
    <property type="project" value="InterPro"/>
</dbReference>
<evidence type="ECO:0000256" key="3">
    <source>
        <dbReference type="ARBA" id="ARBA00022448"/>
    </source>
</evidence>
<feature type="transmembrane region" description="Helical" evidence="9">
    <location>
        <begin position="89"/>
        <end position="109"/>
    </location>
</feature>
<dbReference type="PANTHER" id="PTHR23502">
    <property type="entry name" value="MAJOR FACILITATOR SUPERFAMILY"/>
    <property type="match status" value="1"/>
</dbReference>
<proteinExistence type="inferred from homology"/>
<keyword evidence="6 9" id="KW-1133">Transmembrane helix</keyword>
<dbReference type="PROSITE" id="PS50850">
    <property type="entry name" value="MFS"/>
    <property type="match status" value="1"/>
</dbReference>
<evidence type="ECO:0000256" key="2">
    <source>
        <dbReference type="ARBA" id="ARBA00006236"/>
    </source>
</evidence>
<comment type="similarity">
    <text evidence="2">Belongs to the major facilitator superfamily. Bcr/CmlA family.</text>
</comment>
<evidence type="ECO:0000313" key="12">
    <source>
        <dbReference type="Proteomes" id="UP000182719"/>
    </source>
</evidence>
<dbReference type="EMBL" id="FOAP01000001">
    <property type="protein sequence ID" value="SEK47481.1"/>
    <property type="molecule type" value="Genomic_DNA"/>
</dbReference>
<organism evidence="11 12">
    <name type="scientific">Stigmatella aurantiaca</name>
    <dbReference type="NCBI Taxonomy" id="41"/>
    <lineage>
        <taxon>Bacteria</taxon>
        <taxon>Pseudomonadati</taxon>
        <taxon>Myxococcota</taxon>
        <taxon>Myxococcia</taxon>
        <taxon>Myxococcales</taxon>
        <taxon>Cystobacterineae</taxon>
        <taxon>Archangiaceae</taxon>
        <taxon>Stigmatella</taxon>
    </lineage>
</organism>
<evidence type="ECO:0000256" key="6">
    <source>
        <dbReference type="ARBA" id="ARBA00022989"/>
    </source>
</evidence>
<feature type="transmembrane region" description="Helical" evidence="9">
    <location>
        <begin position="226"/>
        <end position="251"/>
    </location>
</feature>
<name>A0A1H7HB50_STIAU</name>
<accession>A0A1H7HB50</accession>
<dbReference type="Pfam" id="PF07690">
    <property type="entry name" value="MFS_1"/>
    <property type="match status" value="1"/>
</dbReference>
<dbReference type="AlphaFoldDB" id="A0A1H7HB50"/>
<gene>
    <name evidence="11" type="ORF">SAMN05444354_101665</name>
</gene>
<feature type="transmembrane region" description="Helical" evidence="9">
    <location>
        <begin position="20"/>
        <end position="37"/>
    </location>
</feature>
<evidence type="ECO:0000256" key="1">
    <source>
        <dbReference type="ARBA" id="ARBA00004651"/>
    </source>
</evidence>
<dbReference type="CDD" id="cd17320">
    <property type="entry name" value="MFS_MdfA_MDR_like"/>
    <property type="match status" value="1"/>
</dbReference>
<evidence type="ECO:0000256" key="5">
    <source>
        <dbReference type="ARBA" id="ARBA00022692"/>
    </source>
</evidence>
<feature type="transmembrane region" description="Helical" evidence="9">
    <location>
        <begin position="288"/>
        <end position="307"/>
    </location>
</feature>
<evidence type="ECO:0000259" key="10">
    <source>
        <dbReference type="PROSITE" id="PS50850"/>
    </source>
</evidence>
<keyword evidence="3" id="KW-0813">Transport</keyword>
<feature type="region of interest" description="Disordered" evidence="8">
    <location>
        <begin position="402"/>
        <end position="422"/>
    </location>
</feature>
<reference evidence="12" key="1">
    <citation type="submission" date="2016-10" db="EMBL/GenBank/DDBJ databases">
        <authorList>
            <person name="Varghese N."/>
            <person name="Submissions S."/>
        </authorList>
    </citation>
    <scope>NUCLEOTIDE SEQUENCE [LARGE SCALE GENOMIC DNA]</scope>
    <source>
        <strain evidence="12">DSM 17044</strain>
    </source>
</reference>
<evidence type="ECO:0000313" key="11">
    <source>
        <dbReference type="EMBL" id="SEK47481.1"/>
    </source>
</evidence>
<feature type="transmembrane region" description="Helical" evidence="9">
    <location>
        <begin position="57"/>
        <end position="77"/>
    </location>
</feature>
<dbReference type="OrthoDB" id="9814303at2"/>
<evidence type="ECO:0000256" key="9">
    <source>
        <dbReference type="SAM" id="Phobius"/>
    </source>
</evidence>
<dbReference type="InterPro" id="IPR020846">
    <property type="entry name" value="MFS_dom"/>
</dbReference>
<dbReference type="RefSeq" id="WP_083423000.1">
    <property type="nucleotide sequence ID" value="NZ_FOAP01000001.1"/>
</dbReference>
<keyword evidence="7 9" id="KW-0472">Membrane</keyword>
<feature type="transmembrane region" description="Helical" evidence="9">
    <location>
        <begin position="146"/>
        <end position="171"/>
    </location>
</feature>
<protein>
    <submittedName>
        <fullName evidence="11">MFS transporter, DHA1 family, bicyclomycin/chloramphenicol resistance protein</fullName>
    </submittedName>
</protein>
<feature type="transmembrane region" description="Helical" evidence="9">
    <location>
        <begin position="115"/>
        <end position="134"/>
    </location>
</feature>
<keyword evidence="12" id="KW-1185">Reference proteome</keyword>
<feature type="transmembrane region" description="Helical" evidence="9">
    <location>
        <begin position="177"/>
        <end position="196"/>
    </location>
</feature>
<dbReference type="InterPro" id="IPR004812">
    <property type="entry name" value="Efflux_drug-R_Bcr/CmlA"/>
</dbReference>